<evidence type="ECO:0000256" key="8">
    <source>
        <dbReference type="ARBA" id="ARBA00023102"/>
    </source>
</evidence>
<evidence type="ECO:0000256" key="3">
    <source>
        <dbReference type="ARBA" id="ARBA00011946"/>
    </source>
</evidence>
<evidence type="ECO:0000256" key="6">
    <source>
        <dbReference type="ARBA" id="ARBA00022676"/>
    </source>
</evidence>
<dbReference type="EMBL" id="CP062983">
    <property type="protein sequence ID" value="QPC81219.1"/>
    <property type="molecule type" value="Genomic_DNA"/>
</dbReference>
<gene>
    <name evidence="12" type="primary">hisG</name>
    <name evidence="12" type="ORF">G4Y79_16080</name>
</gene>
<dbReference type="PANTHER" id="PTHR21403">
    <property type="entry name" value="ATP PHOSPHORIBOSYLTRANSFERASE ATP-PRTASE"/>
    <property type="match status" value="1"/>
</dbReference>
<dbReference type="RefSeq" id="WP_195169292.1">
    <property type="nucleotide sequence ID" value="NZ_CP062983.1"/>
</dbReference>
<dbReference type="Proteomes" id="UP000594468">
    <property type="component" value="Chromosome"/>
</dbReference>
<dbReference type="SUPFAM" id="SSF53850">
    <property type="entry name" value="Periplasmic binding protein-like II"/>
    <property type="match status" value="1"/>
</dbReference>
<comment type="catalytic activity">
    <reaction evidence="1">
        <text>1-(5-phospho-beta-D-ribosyl)-ATP + diphosphate = 5-phospho-alpha-D-ribose 1-diphosphate + ATP</text>
        <dbReference type="Rhea" id="RHEA:18473"/>
        <dbReference type="ChEBI" id="CHEBI:30616"/>
        <dbReference type="ChEBI" id="CHEBI:33019"/>
        <dbReference type="ChEBI" id="CHEBI:58017"/>
        <dbReference type="ChEBI" id="CHEBI:73183"/>
        <dbReference type="EC" id="2.4.2.17"/>
    </reaction>
</comment>
<keyword evidence="7 12" id="KW-0808">Transferase</keyword>
<dbReference type="PROSITE" id="PS01316">
    <property type="entry name" value="ATP_P_PHORIBOSYLTR"/>
    <property type="match status" value="1"/>
</dbReference>
<dbReference type="GO" id="GO:0003879">
    <property type="term" value="F:ATP phosphoribosyltransferase activity"/>
    <property type="evidence" value="ECO:0007669"/>
    <property type="project" value="UniProtKB-UniRule"/>
</dbReference>
<dbReference type="InterPro" id="IPR001348">
    <property type="entry name" value="ATP_PRibTrfase_HisG"/>
</dbReference>
<protein>
    <recommendedName>
        <fullName evidence="4 10">ATP phosphoribosyltransferase</fullName>
        <ecNumber evidence="3 10">2.4.2.17</ecNumber>
    </recommendedName>
</protein>
<dbReference type="InterPro" id="IPR013820">
    <property type="entry name" value="ATP_PRibTrfase_cat"/>
</dbReference>
<dbReference type="CDD" id="cd13593">
    <property type="entry name" value="PBP2_HisGL3"/>
    <property type="match status" value="1"/>
</dbReference>
<dbReference type="InterPro" id="IPR018198">
    <property type="entry name" value="ATP_PRibTrfase_CS"/>
</dbReference>
<evidence type="ECO:0000256" key="9">
    <source>
        <dbReference type="ARBA" id="ARBA00024861"/>
    </source>
</evidence>
<evidence type="ECO:0000256" key="7">
    <source>
        <dbReference type="ARBA" id="ARBA00022679"/>
    </source>
</evidence>
<dbReference type="AlphaFoldDB" id="A0A7S8E6D6"/>
<dbReference type="KEGG" id="pmet:G4Y79_16080"/>
<dbReference type="UniPathway" id="UPA00031">
    <property type="reaction ID" value="UER00006"/>
</dbReference>
<dbReference type="EC" id="2.4.2.17" evidence="3 10"/>
<dbReference type="PANTHER" id="PTHR21403:SF8">
    <property type="entry name" value="ATP PHOSPHORIBOSYLTRANSFERASE"/>
    <property type="match status" value="1"/>
</dbReference>
<sequence length="334" mass="36817">MNNFTLALPSKGAIADPTINFLSNCGLKIVKPNPRQYTGDIPAIDGLSVLFQRVKDVAYKVADGTAQLGITGYDVVCENPNDDTIVIHDKLGYGQCSLVVAVPESWVDVENMYDLADVAIDMRDNQRRNLRVATTFPHQTRQFLHAHHIHHFTIVKADGAIEAAPTIGYADMIVDLTQTGTTLRENHLKMLPDGVITESQACLIGNKKALLSHPELMQMTKTLLEYIDAAMNARKIYQVTVDIQGESAESIAHRILQDNNTRGLIGPTIAPIYTQNSSDKWFTATVTVQHSNLLAATNYLRSIGGRHALVMPARYVFMESSHTYDALEVKLASS</sequence>
<feature type="domain" description="ATP phosphoribosyltransferase catalytic" evidence="11">
    <location>
        <begin position="53"/>
        <end position="221"/>
    </location>
</feature>
<organism evidence="12 13">
    <name type="scientific">Phototrophicus methaneseepsis</name>
    <dbReference type="NCBI Taxonomy" id="2710758"/>
    <lineage>
        <taxon>Bacteria</taxon>
        <taxon>Bacillati</taxon>
        <taxon>Chloroflexota</taxon>
        <taxon>Candidatus Thermofontia</taxon>
        <taxon>Phototrophicales</taxon>
        <taxon>Phototrophicaceae</taxon>
        <taxon>Phototrophicus</taxon>
    </lineage>
</organism>
<evidence type="ECO:0000256" key="4">
    <source>
        <dbReference type="ARBA" id="ARBA00020998"/>
    </source>
</evidence>
<evidence type="ECO:0000259" key="11">
    <source>
        <dbReference type="Pfam" id="PF01634"/>
    </source>
</evidence>
<evidence type="ECO:0000256" key="5">
    <source>
        <dbReference type="ARBA" id="ARBA00022605"/>
    </source>
</evidence>
<dbReference type="Gene3D" id="3.40.190.10">
    <property type="entry name" value="Periplasmic binding protein-like II"/>
    <property type="match status" value="2"/>
</dbReference>
<evidence type="ECO:0000313" key="13">
    <source>
        <dbReference type="Proteomes" id="UP000594468"/>
    </source>
</evidence>
<dbReference type="GO" id="GO:0000105">
    <property type="term" value="P:L-histidine biosynthetic process"/>
    <property type="evidence" value="ECO:0007669"/>
    <property type="project" value="UniProtKB-UniRule"/>
</dbReference>
<reference evidence="12 13" key="1">
    <citation type="submission" date="2020-02" db="EMBL/GenBank/DDBJ databases">
        <authorList>
            <person name="Zheng R.K."/>
            <person name="Sun C.M."/>
        </authorList>
    </citation>
    <scope>NUCLEOTIDE SEQUENCE [LARGE SCALE GENOMIC DNA]</scope>
    <source>
        <strain evidence="13">rifampicinis</strain>
    </source>
</reference>
<dbReference type="Pfam" id="PF01634">
    <property type="entry name" value="HisG"/>
    <property type="match status" value="1"/>
</dbReference>
<evidence type="ECO:0000313" key="12">
    <source>
        <dbReference type="EMBL" id="QPC81219.1"/>
    </source>
</evidence>
<proteinExistence type="predicted"/>
<dbReference type="GO" id="GO:0005737">
    <property type="term" value="C:cytoplasm"/>
    <property type="evidence" value="ECO:0007669"/>
    <property type="project" value="InterPro"/>
</dbReference>
<evidence type="ECO:0000256" key="2">
    <source>
        <dbReference type="ARBA" id="ARBA00004667"/>
    </source>
</evidence>
<keyword evidence="5" id="KW-0028">Amino-acid biosynthesis</keyword>
<evidence type="ECO:0000256" key="1">
    <source>
        <dbReference type="ARBA" id="ARBA00000915"/>
    </source>
</evidence>
<keyword evidence="8" id="KW-0368">Histidine biosynthesis</keyword>
<evidence type="ECO:0000256" key="10">
    <source>
        <dbReference type="NCBIfam" id="TIGR00070"/>
    </source>
</evidence>
<accession>A0A7S8E6D6</accession>
<keyword evidence="13" id="KW-1185">Reference proteome</keyword>
<keyword evidence="6 12" id="KW-0328">Glycosyltransferase</keyword>
<comment type="pathway">
    <text evidence="2">Amino-acid biosynthesis; L-histidine biosynthesis; L-histidine from 5-phospho-alpha-D-ribose 1-diphosphate: step 1/9.</text>
</comment>
<comment type="function">
    <text evidence="9">Catalyzes the condensation of ATP and 5-phosphoribose 1-diphosphate to form N'-(5'-phosphoribosyl)-ATP (PR-ATP). Has a crucial role in the pathway because the rate of histidine biosynthesis seems to be controlled primarily by regulation of HisG enzymatic activity.</text>
</comment>
<dbReference type="NCBIfam" id="TIGR00070">
    <property type="entry name" value="hisG"/>
    <property type="match status" value="1"/>
</dbReference>
<name>A0A7S8E6D6_9CHLR</name>